<dbReference type="Proteomes" id="UP001501585">
    <property type="component" value="Unassembled WGS sequence"/>
</dbReference>
<name>A0ABP5EE14_9ACTN</name>
<keyword evidence="3" id="KW-1185">Reference proteome</keyword>
<gene>
    <name evidence="2" type="ORF">GCM10009799_22590</name>
</gene>
<keyword evidence="1" id="KW-0472">Membrane</keyword>
<accession>A0ABP5EE14</accession>
<proteinExistence type="predicted"/>
<feature type="transmembrane region" description="Helical" evidence="1">
    <location>
        <begin position="37"/>
        <end position="58"/>
    </location>
</feature>
<evidence type="ECO:0000313" key="2">
    <source>
        <dbReference type="EMBL" id="GAA1995638.1"/>
    </source>
</evidence>
<keyword evidence="1" id="KW-1133">Transmembrane helix</keyword>
<comment type="caution">
    <text evidence="2">The sequence shown here is derived from an EMBL/GenBank/DDBJ whole genome shotgun (WGS) entry which is preliminary data.</text>
</comment>
<keyword evidence="1" id="KW-0812">Transmembrane</keyword>
<sequence length="188" mass="19542">MTPQRRTLITTATLIAATAVAVIAALAQGTLASLPGIAGLLTTVAIAAALMYTVLVGITPSKAAFTIFILGWAVIALGAFIGASVETHTRAQLFYSSVGNGTESTDRHNGSYGWLNSQQLIRPLHAEKSYSVQYPANATGSSNLFSWFSPYGADSTSTVLGWLVGIAAAATYSRARASASQPTEEKGE</sequence>
<dbReference type="RefSeq" id="WP_344161971.1">
    <property type="nucleotide sequence ID" value="NZ_BAAAPC010000008.1"/>
</dbReference>
<protein>
    <submittedName>
        <fullName evidence="2">Uncharacterized protein</fullName>
    </submittedName>
</protein>
<reference evidence="3" key="1">
    <citation type="journal article" date="2019" name="Int. J. Syst. Evol. Microbiol.">
        <title>The Global Catalogue of Microorganisms (GCM) 10K type strain sequencing project: providing services to taxonomists for standard genome sequencing and annotation.</title>
        <authorList>
            <consortium name="The Broad Institute Genomics Platform"/>
            <consortium name="The Broad Institute Genome Sequencing Center for Infectious Disease"/>
            <person name="Wu L."/>
            <person name="Ma J."/>
        </authorList>
    </citation>
    <scope>NUCLEOTIDE SEQUENCE [LARGE SCALE GENOMIC DNA]</scope>
    <source>
        <strain evidence="3">JCM 15313</strain>
    </source>
</reference>
<dbReference type="EMBL" id="BAAAPC010000008">
    <property type="protein sequence ID" value="GAA1995638.1"/>
    <property type="molecule type" value="Genomic_DNA"/>
</dbReference>
<feature type="transmembrane region" description="Helical" evidence="1">
    <location>
        <begin position="65"/>
        <end position="85"/>
    </location>
</feature>
<evidence type="ECO:0000256" key="1">
    <source>
        <dbReference type="SAM" id="Phobius"/>
    </source>
</evidence>
<organism evidence="2 3">
    <name type="scientific">Nocardiopsis rhodophaea</name>
    <dbReference type="NCBI Taxonomy" id="280238"/>
    <lineage>
        <taxon>Bacteria</taxon>
        <taxon>Bacillati</taxon>
        <taxon>Actinomycetota</taxon>
        <taxon>Actinomycetes</taxon>
        <taxon>Streptosporangiales</taxon>
        <taxon>Nocardiopsidaceae</taxon>
        <taxon>Nocardiopsis</taxon>
    </lineage>
</organism>
<evidence type="ECO:0000313" key="3">
    <source>
        <dbReference type="Proteomes" id="UP001501585"/>
    </source>
</evidence>